<feature type="domain" description="BON" evidence="2">
    <location>
        <begin position="132"/>
        <end position="199"/>
    </location>
</feature>
<dbReference type="RefSeq" id="WP_168987526.1">
    <property type="nucleotide sequence ID" value="NZ_CAWPHM010000244.1"/>
</dbReference>
<dbReference type="InterPro" id="IPR006311">
    <property type="entry name" value="TAT_signal"/>
</dbReference>
<dbReference type="InterPro" id="IPR007055">
    <property type="entry name" value="BON_dom"/>
</dbReference>
<evidence type="ECO:0000313" key="4">
    <source>
        <dbReference type="Proteomes" id="UP000599523"/>
    </source>
</evidence>
<gene>
    <name evidence="3" type="ORF">GPA21_07150</name>
</gene>
<name>A0A972FDL0_9RHOO</name>
<evidence type="ECO:0000259" key="2">
    <source>
        <dbReference type="PROSITE" id="PS50914"/>
    </source>
</evidence>
<dbReference type="Proteomes" id="UP000599523">
    <property type="component" value="Unassembled WGS sequence"/>
</dbReference>
<protein>
    <submittedName>
        <fullName evidence="3">BON domain-containing protein</fullName>
    </submittedName>
</protein>
<dbReference type="PROSITE" id="PS50914">
    <property type="entry name" value="BON"/>
    <property type="match status" value="2"/>
</dbReference>
<reference evidence="3" key="1">
    <citation type="submission" date="2019-12" db="EMBL/GenBank/DDBJ databases">
        <title>Comparative genomics gives insights into the taxonomy of the Azoarcus-Aromatoleum group and reveals separate origins of nif in the plant-associated Azoarcus and non-plant-associated Aromatoleum sub-groups.</title>
        <authorList>
            <person name="Lafos M."/>
            <person name="Maluk M."/>
            <person name="Batista M."/>
            <person name="Junghare M."/>
            <person name="Carmona M."/>
            <person name="Faoro H."/>
            <person name="Cruz L.M."/>
            <person name="Battistoni F."/>
            <person name="De Souza E."/>
            <person name="Pedrosa F."/>
            <person name="Chen W.-M."/>
            <person name="Poole P.S."/>
            <person name="Dixon R.A."/>
            <person name="James E.K."/>
        </authorList>
    </citation>
    <scope>NUCLEOTIDE SEQUENCE</scope>
    <source>
        <strain evidence="3">NSC3</strain>
    </source>
</reference>
<evidence type="ECO:0000256" key="1">
    <source>
        <dbReference type="ARBA" id="ARBA00022729"/>
    </source>
</evidence>
<accession>A0A972FDL0</accession>
<dbReference type="InterPro" id="IPR051686">
    <property type="entry name" value="Lipoprotein_DolP"/>
</dbReference>
<evidence type="ECO:0000313" key="3">
    <source>
        <dbReference type="EMBL" id="NMG02745.1"/>
    </source>
</evidence>
<sequence>MIEQETTSLTRRRVLLGAAALATLPALQGCFPVVAGGAVAGAAMISDRRTSGAFMEDEAIEWKTRSALRERFGSGINVSVTSYNRNVLLTGQVPDERTRSEVGRIASGIDNVNGIVNEVEIAGISSLTSRSNDALITSRVKARFVDDQSFRAHQVKVVTEAGTVFLMGIVTRREADAATEVARTTQGVQKVVRVFEFVSDDEAARLDRLTNQ</sequence>
<dbReference type="PANTHER" id="PTHR34606">
    <property type="entry name" value="BON DOMAIN-CONTAINING PROTEIN"/>
    <property type="match status" value="1"/>
</dbReference>
<dbReference type="Pfam" id="PF04972">
    <property type="entry name" value="BON"/>
    <property type="match status" value="2"/>
</dbReference>
<keyword evidence="1" id="KW-0732">Signal</keyword>
<organism evidence="3 4">
    <name type="scientific">Azoarcus taiwanensis</name>
    <dbReference type="NCBI Taxonomy" id="666964"/>
    <lineage>
        <taxon>Bacteria</taxon>
        <taxon>Pseudomonadati</taxon>
        <taxon>Pseudomonadota</taxon>
        <taxon>Betaproteobacteria</taxon>
        <taxon>Rhodocyclales</taxon>
        <taxon>Zoogloeaceae</taxon>
        <taxon>Azoarcus</taxon>
    </lineage>
</organism>
<keyword evidence="4" id="KW-1185">Reference proteome</keyword>
<dbReference type="EMBL" id="WTVM01000031">
    <property type="protein sequence ID" value="NMG02745.1"/>
    <property type="molecule type" value="Genomic_DNA"/>
</dbReference>
<feature type="domain" description="BON" evidence="2">
    <location>
        <begin position="56"/>
        <end position="123"/>
    </location>
</feature>
<dbReference type="SMART" id="SM00749">
    <property type="entry name" value="BON"/>
    <property type="match status" value="2"/>
</dbReference>
<proteinExistence type="predicted"/>
<dbReference type="Gene3D" id="3.30.1340.30">
    <property type="match status" value="1"/>
</dbReference>
<dbReference type="PANTHER" id="PTHR34606:SF4">
    <property type="entry name" value="OUTER MEMBRANE LIPOPROTEIN DOLP"/>
    <property type="match status" value="1"/>
</dbReference>
<dbReference type="InterPro" id="IPR014004">
    <property type="entry name" value="Transpt-assoc_nodulatn_dom_bac"/>
</dbReference>
<dbReference type="PROSITE" id="PS51318">
    <property type="entry name" value="TAT"/>
    <property type="match status" value="1"/>
</dbReference>
<dbReference type="AlphaFoldDB" id="A0A972FDL0"/>
<comment type="caution">
    <text evidence="3">The sequence shown here is derived from an EMBL/GenBank/DDBJ whole genome shotgun (WGS) entry which is preliminary data.</text>
</comment>